<sequence length="310" mass="34309">MSKTQMNVRKNARLPHHAGFAVVRSERSRIVSSPLWARTLTVLLFVIAFIYFVIPVIWLFIASTKSAGDLYSTPSFAFARFRLIENLKAVFSYQDGIFLRWIINSVIYSVIGSILTVLVSTMCGYGLAIYRFRGRSVVLAAVTLSFLVPGAALTQPLYLLLVKMGLSNNILAILLPALVYPFGVMLSWLNVQTAIPVEIVEAARVDGAGEMGIFFKIAMPMMRVGMTTVFLFAFTASWNNYMLPLMILNDSKLYPLTVGLVDWNNQSGSVAQLGTFSLVGAFVSLIPLVLIFIFSQRYWKSGLASGAVKM</sequence>
<evidence type="ECO:0000256" key="7">
    <source>
        <dbReference type="RuleBase" id="RU363032"/>
    </source>
</evidence>
<evidence type="ECO:0000256" key="1">
    <source>
        <dbReference type="ARBA" id="ARBA00004651"/>
    </source>
</evidence>
<dbReference type="Proteomes" id="UP000663618">
    <property type="component" value="Chromosome"/>
</dbReference>
<dbReference type="Gene3D" id="1.10.3720.10">
    <property type="entry name" value="MetI-like"/>
    <property type="match status" value="1"/>
</dbReference>
<dbReference type="PANTHER" id="PTHR43744">
    <property type="entry name" value="ABC TRANSPORTER PERMEASE PROTEIN MG189-RELATED-RELATED"/>
    <property type="match status" value="1"/>
</dbReference>
<dbReference type="GO" id="GO:0055085">
    <property type="term" value="P:transmembrane transport"/>
    <property type="evidence" value="ECO:0007669"/>
    <property type="project" value="InterPro"/>
</dbReference>
<feature type="transmembrane region" description="Helical" evidence="7">
    <location>
        <begin position="269"/>
        <end position="294"/>
    </location>
</feature>
<reference evidence="10 14" key="1">
    <citation type="submission" date="2019-04" db="EMBL/GenBank/DDBJ databases">
        <title>Genome Announcement To Ensure Probiotic Safety of Bifidobacterium longum subsp infantis UBBI-01.</title>
        <authorList>
            <person name="Sulthana A."/>
            <person name="Lakshmi S.G."/>
            <person name="Madempudi R.S."/>
        </authorList>
    </citation>
    <scope>NUCLEOTIDE SEQUENCE [LARGE SCALE GENOMIC DNA]</scope>
    <source>
        <strain evidence="10 14">UBBI-01</strain>
    </source>
</reference>
<evidence type="ECO:0000313" key="12">
    <source>
        <dbReference type="EMBL" id="VWQ32215.1"/>
    </source>
</evidence>
<dbReference type="RefSeq" id="WP_081292334.1">
    <property type="nucleotide sequence ID" value="NZ_BCYF01000105.1"/>
</dbReference>
<evidence type="ECO:0000313" key="15">
    <source>
        <dbReference type="Proteomes" id="UP000494179"/>
    </source>
</evidence>
<dbReference type="EMBL" id="CP071248">
    <property type="protein sequence ID" value="QSP97982.1"/>
    <property type="molecule type" value="Genomic_DNA"/>
</dbReference>
<protein>
    <submittedName>
        <fullName evidence="10">Carbohydrate ABC transporter permease</fullName>
    </submittedName>
    <submittedName>
        <fullName evidence="11">L-arabinose transport system permease protein Ara Q</fullName>
    </submittedName>
</protein>
<dbReference type="AlphaFoldDB" id="A0A4S5BLS2"/>
<keyword evidence="4 7" id="KW-0812">Transmembrane</keyword>
<feature type="domain" description="ABC transmembrane type-1" evidence="8">
    <location>
        <begin position="102"/>
        <end position="294"/>
    </location>
</feature>
<evidence type="ECO:0000259" key="8">
    <source>
        <dbReference type="PROSITE" id="PS50928"/>
    </source>
</evidence>
<keyword evidence="5 7" id="KW-1133">Transmembrane helix</keyword>
<dbReference type="CDD" id="cd06261">
    <property type="entry name" value="TM_PBP2"/>
    <property type="match status" value="1"/>
</dbReference>
<dbReference type="EMBL" id="SSWL01000002">
    <property type="protein sequence ID" value="THJ30426.1"/>
    <property type="molecule type" value="Genomic_DNA"/>
</dbReference>
<evidence type="ECO:0000313" key="9">
    <source>
        <dbReference type="EMBL" id="QSP97982.1"/>
    </source>
</evidence>
<proteinExistence type="inferred from homology"/>
<dbReference type="EMBL" id="CABWKE010000001">
    <property type="protein sequence ID" value="VWQ26946.1"/>
    <property type="molecule type" value="Genomic_DNA"/>
</dbReference>
<feature type="transmembrane region" description="Helical" evidence="7">
    <location>
        <begin position="35"/>
        <end position="61"/>
    </location>
</feature>
<keyword evidence="6 7" id="KW-0472">Membrane</keyword>
<accession>A0A4S5BLS2</accession>
<dbReference type="Proteomes" id="UP000306697">
    <property type="component" value="Unassembled WGS sequence"/>
</dbReference>
<evidence type="ECO:0000313" key="14">
    <source>
        <dbReference type="Proteomes" id="UP000306697"/>
    </source>
</evidence>
<dbReference type="InterPro" id="IPR035906">
    <property type="entry name" value="MetI-like_sf"/>
</dbReference>
<comment type="similarity">
    <text evidence="7">Belongs to the binding-protein-dependent transport system permease family.</text>
</comment>
<evidence type="ECO:0000313" key="10">
    <source>
        <dbReference type="EMBL" id="THJ30426.1"/>
    </source>
</evidence>
<dbReference type="PROSITE" id="PS50928">
    <property type="entry name" value="ABC_TM1"/>
    <property type="match status" value="1"/>
</dbReference>
<reference evidence="15 16" key="2">
    <citation type="submission" date="2019-10" db="EMBL/GenBank/DDBJ databases">
        <authorList>
            <consortium name="Melissa Lawson"/>
            <person name="O'neill I."/>
        </authorList>
    </citation>
    <scope>NUCLEOTIDE SEQUENCE [LARGE SCALE GENOMIC DNA]</scope>
    <source>
        <strain evidence="13">LH_23</strain>
        <strain evidence="12">LH_664</strain>
        <strain evidence="11">LH_665</strain>
    </source>
</reference>
<gene>
    <name evidence="12" type="primary">araQ_1</name>
    <name evidence="11" type="synonym">araQ_2</name>
    <name evidence="13" type="ORF">BIFLH23_00523</name>
    <name evidence="12" type="ORF">BIFLH664_00013</name>
    <name evidence="11" type="ORF">BIFLH665_00035</name>
    <name evidence="9" type="ORF">BLI009_02170</name>
    <name evidence="10" type="ORF">E6L38_01660</name>
</gene>
<keyword evidence="2 7" id="KW-0813">Transport</keyword>
<dbReference type="EMBL" id="CABWKI010000001">
    <property type="protein sequence ID" value="VWQ32215.1"/>
    <property type="molecule type" value="Genomic_DNA"/>
</dbReference>
<keyword evidence="3" id="KW-1003">Cell membrane</keyword>
<evidence type="ECO:0000256" key="3">
    <source>
        <dbReference type="ARBA" id="ARBA00022475"/>
    </source>
</evidence>
<organism evidence="10 14">
    <name type="scientific">Bifidobacterium longum subsp. infantis</name>
    <dbReference type="NCBI Taxonomy" id="1682"/>
    <lineage>
        <taxon>Bacteria</taxon>
        <taxon>Bacillati</taxon>
        <taxon>Actinomycetota</taxon>
        <taxon>Actinomycetes</taxon>
        <taxon>Bifidobacteriales</taxon>
        <taxon>Bifidobacteriaceae</taxon>
        <taxon>Bifidobacterium</taxon>
    </lineage>
</organism>
<comment type="subcellular location">
    <subcellularLocation>
        <location evidence="1 7">Cell membrane</location>
        <topology evidence="1 7">Multi-pass membrane protein</topology>
    </subcellularLocation>
</comment>
<dbReference type="SUPFAM" id="SSF161098">
    <property type="entry name" value="MetI-like"/>
    <property type="match status" value="1"/>
</dbReference>
<evidence type="ECO:0000256" key="5">
    <source>
        <dbReference type="ARBA" id="ARBA00022989"/>
    </source>
</evidence>
<feature type="transmembrane region" description="Helical" evidence="7">
    <location>
        <begin position="137"/>
        <end position="158"/>
    </location>
</feature>
<dbReference type="InterPro" id="IPR000515">
    <property type="entry name" value="MetI-like"/>
</dbReference>
<dbReference type="EMBL" id="CABWKH010000001">
    <property type="protein sequence ID" value="VWQ33559.1"/>
    <property type="molecule type" value="Genomic_DNA"/>
</dbReference>
<dbReference type="GO" id="GO:0005886">
    <property type="term" value="C:plasma membrane"/>
    <property type="evidence" value="ECO:0007669"/>
    <property type="project" value="UniProtKB-SubCell"/>
</dbReference>
<evidence type="ECO:0000313" key="16">
    <source>
        <dbReference type="Proteomes" id="UP000494246"/>
    </source>
</evidence>
<evidence type="ECO:0000256" key="4">
    <source>
        <dbReference type="ARBA" id="ARBA00022692"/>
    </source>
</evidence>
<dbReference type="Proteomes" id="UP000494270">
    <property type="component" value="Unassembled WGS sequence"/>
</dbReference>
<dbReference type="PANTHER" id="PTHR43744:SF12">
    <property type="entry name" value="ABC TRANSPORTER PERMEASE PROTEIN MG189-RELATED"/>
    <property type="match status" value="1"/>
</dbReference>
<evidence type="ECO:0000313" key="13">
    <source>
        <dbReference type="EMBL" id="VWQ33559.1"/>
    </source>
</evidence>
<dbReference type="Proteomes" id="UP000494179">
    <property type="component" value="Unassembled WGS sequence"/>
</dbReference>
<dbReference type="Proteomes" id="UP000494246">
    <property type="component" value="Unassembled WGS sequence"/>
</dbReference>
<feature type="transmembrane region" description="Helical" evidence="7">
    <location>
        <begin position="170"/>
        <end position="189"/>
    </location>
</feature>
<evidence type="ECO:0000256" key="6">
    <source>
        <dbReference type="ARBA" id="ARBA00023136"/>
    </source>
</evidence>
<evidence type="ECO:0000256" key="2">
    <source>
        <dbReference type="ARBA" id="ARBA00022448"/>
    </source>
</evidence>
<name>A0A4S5BLS2_BIFLI</name>
<dbReference type="Pfam" id="PF00528">
    <property type="entry name" value="BPD_transp_1"/>
    <property type="match status" value="1"/>
</dbReference>
<feature type="transmembrane region" description="Helical" evidence="7">
    <location>
        <begin position="106"/>
        <end position="130"/>
    </location>
</feature>
<evidence type="ECO:0000313" key="11">
    <source>
        <dbReference type="EMBL" id="VWQ26946.1"/>
    </source>
</evidence>
<reference evidence="9" key="3">
    <citation type="submission" date="2021-03" db="EMBL/GenBank/DDBJ databases">
        <title>Genome sequencing of Bifidobacterium longum subsp. infantis JCM 7009.</title>
        <authorList>
            <person name="Kim J."/>
        </authorList>
    </citation>
    <scope>NUCLEOTIDE SEQUENCE</scope>
    <source>
        <strain evidence="9">JCM 7009</strain>
    </source>
</reference>